<dbReference type="SUPFAM" id="SSF52540">
    <property type="entry name" value="P-loop containing nucleoside triphosphate hydrolases"/>
    <property type="match status" value="1"/>
</dbReference>
<proteinExistence type="predicted"/>
<organism evidence="1">
    <name type="scientific">marine sediment metagenome</name>
    <dbReference type="NCBI Taxonomy" id="412755"/>
    <lineage>
        <taxon>unclassified sequences</taxon>
        <taxon>metagenomes</taxon>
        <taxon>ecological metagenomes</taxon>
    </lineage>
</organism>
<comment type="caution">
    <text evidence="1">The sequence shown here is derived from an EMBL/GenBank/DDBJ whole genome shotgun (WGS) entry which is preliminary data.</text>
</comment>
<evidence type="ECO:0008006" key="2">
    <source>
        <dbReference type="Google" id="ProtNLM"/>
    </source>
</evidence>
<accession>A0A0F9AAQ4</accession>
<dbReference type="Gene3D" id="3.40.50.300">
    <property type="entry name" value="P-loop containing nucleotide triphosphate hydrolases"/>
    <property type="match status" value="1"/>
</dbReference>
<dbReference type="InterPro" id="IPR050238">
    <property type="entry name" value="DNA_Rep/Repair_Clamp_Loader"/>
</dbReference>
<name>A0A0F9AAQ4_9ZZZZ</name>
<dbReference type="Pfam" id="PF13177">
    <property type="entry name" value="DNA_pol3_delta2"/>
    <property type="match status" value="1"/>
</dbReference>
<dbReference type="GO" id="GO:0006261">
    <property type="term" value="P:DNA-templated DNA replication"/>
    <property type="evidence" value="ECO:0007669"/>
    <property type="project" value="TreeGrafter"/>
</dbReference>
<sequence length="168" mass="18086">MTWGLVGQDRAVAALTGALAAGRLAHAYMLAGPERVGKHTLALKLAAALNCEGDEPPCGECNPCRRIGGGIHADVQTVTVEEGEDGAQKGIHVSQIREIERATALKPFEGRSRVVVIDPAEEMNAAAQNAFLKTLEEPPPQVVFVLVTTDESRLLPTIRSRCRRLELR</sequence>
<feature type="non-terminal residue" evidence="1">
    <location>
        <position position="168"/>
    </location>
</feature>
<evidence type="ECO:0000313" key="1">
    <source>
        <dbReference type="EMBL" id="KKK69311.1"/>
    </source>
</evidence>
<gene>
    <name evidence="1" type="ORF">LCGC14_2935320</name>
</gene>
<dbReference type="AlphaFoldDB" id="A0A0F9AAQ4"/>
<dbReference type="EMBL" id="LAZR01058710">
    <property type="protein sequence ID" value="KKK69311.1"/>
    <property type="molecule type" value="Genomic_DNA"/>
</dbReference>
<dbReference type="InterPro" id="IPR027417">
    <property type="entry name" value="P-loop_NTPase"/>
</dbReference>
<dbReference type="PANTHER" id="PTHR11669">
    <property type="entry name" value="REPLICATION FACTOR C / DNA POLYMERASE III GAMMA-TAU SUBUNIT"/>
    <property type="match status" value="1"/>
</dbReference>
<reference evidence="1" key="1">
    <citation type="journal article" date="2015" name="Nature">
        <title>Complex archaea that bridge the gap between prokaryotes and eukaryotes.</title>
        <authorList>
            <person name="Spang A."/>
            <person name="Saw J.H."/>
            <person name="Jorgensen S.L."/>
            <person name="Zaremba-Niedzwiedzka K."/>
            <person name="Martijn J."/>
            <person name="Lind A.E."/>
            <person name="van Eijk R."/>
            <person name="Schleper C."/>
            <person name="Guy L."/>
            <person name="Ettema T.J."/>
        </authorList>
    </citation>
    <scope>NUCLEOTIDE SEQUENCE</scope>
</reference>
<protein>
    <recommendedName>
        <fullName evidence="2">AAA+ ATPase domain-containing protein</fullName>
    </recommendedName>
</protein>
<dbReference type="PANTHER" id="PTHR11669:SF8">
    <property type="entry name" value="DNA POLYMERASE III SUBUNIT DELTA"/>
    <property type="match status" value="1"/>
</dbReference>